<name>W6Y6M1_COCC2</name>
<dbReference type="GeneID" id="19144547"/>
<evidence type="ECO:0000313" key="2">
    <source>
        <dbReference type="EMBL" id="EUC26951.1"/>
    </source>
</evidence>
<keyword evidence="3" id="KW-1185">Reference proteome</keyword>
<dbReference type="SUPFAM" id="SSF55608">
    <property type="entry name" value="Homing endonucleases"/>
    <property type="match status" value="1"/>
</dbReference>
<evidence type="ECO:0000313" key="3">
    <source>
        <dbReference type="Proteomes" id="UP000053841"/>
    </source>
</evidence>
<evidence type="ECO:0000259" key="1">
    <source>
        <dbReference type="Pfam" id="PF00961"/>
    </source>
</evidence>
<dbReference type="InterPro" id="IPR051289">
    <property type="entry name" value="LAGLIDADG_Endonuclease"/>
</dbReference>
<dbReference type="KEGG" id="bze:COCCADRAFT_112923"/>
<dbReference type="InterPro" id="IPR027434">
    <property type="entry name" value="Homing_endonucl"/>
</dbReference>
<dbReference type="RefSeq" id="XP_007718739.1">
    <property type="nucleotide sequence ID" value="XM_007720549.1"/>
</dbReference>
<proteinExistence type="predicted"/>
<dbReference type="Pfam" id="PF00961">
    <property type="entry name" value="LAGLIDADG_1"/>
    <property type="match status" value="1"/>
</dbReference>
<dbReference type="InterPro" id="IPR004860">
    <property type="entry name" value="LAGLIDADG_dom"/>
</dbReference>
<dbReference type="AlphaFoldDB" id="W6Y6M1"/>
<dbReference type="Proteomes" id="UP000053841">
    <property type="component" value="Unassembled WGS sequence"/>
</dbReference>
<dbReference type="GO" id="GO:0004519">
    <property type="term" value="F:endonuclease activity"/>
    <property type="evidence" value="ECO:0007669"/>
    <property type="project" value="InterPro"/>
</dbReference>
<reference evidence="2 3" key="1">
    <citation type="journal article" date="2013" name="PLoS Genet.">
        <title>Comparative genome structure, secondary metabolite, and effector coding capacity across Cochliobolus pathogens.</title>
        <authorList>
            <person name="Condon B.J."/>
            <person name="Leng Y."/>
            <person name="Wu D."/>
            <person name="Bushley K.E."/>
            <person name="Ohm R.A."/>
            <person name="Otillar R."/>
            <person name="Martin J."/>
            <person name="Schackwitz W."/>
            <person name="Grimwood J."/>
            <person name="MohdZainudin N."/>
            <person name="Xue C."/>
            <person name="Wang R."/>
            <person name="Manning V.A."/>
            <person name="Dhillon B."/>
            <person name="Tu Z.J."/>
            <person name="Steffenson B.J."/>
            <person name="Salamov A."/>
            <person name="Sun H."/>
            <person name="Lowry S."/>
            <person name="LaButti K."/>
            <person name="Han J."/>
            <person name="Copeland A."/>
            <person name="Lindquist E."/>
            <person name="Barry K."/>
            <person name="Schmutz J."/>
            <person name="Baker S.E."/>
            <person name="Ciuffetti L.M."/>
            <person name="Grigoriev I.V."/>
            <person name="Zhong S."/>
            <person name="Turgeon B.G."/>
        </authorList>
    </citation>
    <scope>NUCLEOTIDE SEQUENCE [LARGE SCALE GENOMIC DNA]</scope>
    <source>
        <strain evidence="2 3">26-R-13</strain>
    </source>
</reference>
<feature type="non-terminal residue" evidence="2">
    <location>
        <position position="1"/>
    </location>
</feature>
<accession>W6Y6M1</accession>
<dbReference type="PANTHER" id="PTHR36181">
    <property type="entry name" value="INTRON-ENCODED ENDONUCLEASE AI3-RELATED"/>
    <property type="match status" value="1"/>
</dbReference>
<sequence length="139" mass="16009">FKNIRIAPIFSIELHEKDYNLLKEIKNFFVVGTIIKRIKKGSPTAIYSVQSISALKDVILPHFNQYNLLTQKKEDFRLFSLVVHMLYDNQHKNEEGLNKILSYKASMGKGLSKTLLSIFPGIQPTVRNLVLPTKDFNPF</sequence>
<dbReference type="GO" id="GO:0005739">
    <property type="term" value="C:mitochondrion"/>
    <property type="evidence" value="ECO:0007669"/>
    <property type="project" value="UniProtKB-ARBA"/>
</dbReference>
<dbReference type="PANTHER" id="PTHR36181:SF4">
    <property type="entry name" value="LAGLIDADG ENDONUCLEASE"/>
    <property type="match status" value="1"/>
</dbReference>
<dbReference type="HOGENOM" id="CLU_126084_2_0_1"/>
<dbReference type="EMBL" id="KI965051">
    <property type="protein sequence ID" value="EUC26951.1"/>
    <property type="molecule type" value="Genomic_DNA"/>
</dbReference>
<dbReference type="Gene3D" id="3.10.28.10">
    <property type="entry name" value="Homing endonucleases"/>
    <property type="match status" value="1"/>
</dbReference>
<protein>
    <recommendedName>
        <fullName evidence="1">Homing endonuclease LAGLIDADG domain-containing protein</fullName>
    </recommendedName>
</protein>
<dbReference type="OrthoDB" id="3665149at2759"/>
<gene>
    <name evidence="2" type="ORF">COCCADRAFT_112923</name>
</gene>
<organism evidence="2 3">
    <name type="scientific">Cochliobolus carbonum (strain 26-R-13)</name>
    <name type="common">Maize leaf spot fungus</name>
    <name type="synonym">Bipolaris zeicola</name>
    <dbReference type="NCBI Taxonomy" id="930089"/>
    <lineage>
        <taxon>Eukaryota</taxon>
        <taxon>Fungi</taxon>
        <taxon>Dikarya</taxon>
        <taxon>Ascomycota</taxon>
        <taxon>Pezizomycotina</taxon>
        <taxon>Dothideomycetes</taxon>
        <taxon>Pleosporomycetidae</taxon>
        <taxon>Pleosporales</taxon>
        <taxon>Pleosporineae</taxon>
        <taxon>Pleosporaceae</taxon>
        <taxon>Bipolaris</taxon>
    </lineage>
</organism>
<feature type="domain" description="Homing endonuclease LAGLIDADG" evidence="1">
    <location>
        <begin position="5"/>
        <end position="80"/>
    </location>
</feature>